<gene>
    <name evidence="1" type="ORF">CLV59_104103</name>
</gene>
<accession>A0A327W780</accession>
<dbReference type="RefSeq" id="WP_111592442.1">
    <property type="nucleotide sequence ID" value="NZ_QLMA01000004.1"/>
</dbReference>
<dbReference type="EMBL" id="QLMA01000004">
    <property type="protein sequence ID" value="RAJ81878.1"/>
    <property type="molecule type" value="Genomic_DNA"/>
</dbReference>
<dbReference type="AlphaFoldDB" id="A0A327W780"/>
<evidence type="ECO:0000313" key="1">
    <source>
        <dbReference type="EMBL" id="RAJ81878.1"/>
    </source>
</evidence>
<reference evidence="1 2" key="1">
    <citation type="submission" date="2018-06" db="EMBL/GenBank/DDBJ databases">
        <title>Genomic Encyclopedia of Archaeal and Bacterial Type Strains, Phase II (KMG-II): from individual species to whole genera.</title>
        <authorList>
            <person name="Goeker M."/>
        </authorList>
    </citation>
    <scope>NUCLEOTIDE SEQUENCE [LARGE SCALE GENOMIC DNA]</scope>
    <source>
        <strain evidence="1 2">DSM 29821</strain>
    </source>
</reference>
<dbReference type="Proteomes" id="UP000249819">
    <property type="component" value="Unassembled WGS sequence"/>
</dbReference>
<comment type="caution">
    <text evidence="1">The sequence shown here is derived from an EMBL/GenBank/DDBJ whole genome shotgun (WGS) entry which is preliminary data.</text>
</comment>
<organism evidence="1 2">
    <name type="scientific">Chitinophaga dinghuensis</name>
    <dbReference type="NCBI Taxonomy" id="1539050"/>
    <lineage>
        <taxon>Bacteria</taxon>
        <taxon>Pseudomonadati</taxon>
        <taxon>Bacteroidota</taxon>
        <taxon>Chitinophagia</taxon>
        <taxon>Chitinophagales</taxon>
        <taxon>Chitinophagaceae</taxon>
        <taxon>Chitinophaga</taxon>
    </lineage>
</organism>
<protein>
    <submittedName>
        <fullName evidence="1">Uncharacterized protein</fullName>
    </submittedName>
</protein>
<evidence type="ECO:0000313" key="2">
    <source>
        <dbReference type="Proteomes" id="UP000249819"/>
    </source>
</evidence>
<proteinExistence type="predicted"/>
<dbReference type="OrthoDB" id="9816502at2"/>
<keyword evidence="2" id="KW-1185">Reference proteome</keyword>
<name>A0A327W780_9BACT</name>
<sequence>MSNVPSYGFLPWARKGIAARLDEQDTLSLATAPSVERANISANLELEMKDLKDGTYKKNINKQVKVIGPGDVLGFNQQVVLRTAPVVGDTSFASNYLPFIEFYEEDFPWRYTPAKHNTPTLNNTVVYQKTRLRPWLTLIVLEESEYAIYPAANGGLPYISLSAAVIDNGFPHQNDIWAFAHVQVNDPIAATTETDINTELNKDVNKDPDVALSRLLSSRKLQADKSYSAFVIPSFETGRLAGLGLATTGVNAQQAAWNKKGAPLSTRRPYHFPVYYQWHFRTGNAGSFASIASAMQRVIIGNDLMRMPMDISDPGFGLKRVPDGYETIDLDVALAPVGHEPTAWPRVDGAQPGGVNGADLQQITKLQNLLNYSSDLSQNKFLVQTYNNPFYNGNLGDDPILVPPIYGVWHSMIQRLDQTSPVWVQQLNLDYRYRAAAGLGAAIVQQNQEEFMHRAWLQINTVNEANKKMQEGKLAGSVNQSLAKKHIVTAGNDITVVMTGAVQHLVKDGTVTVQKSITDSRVPNAIRSGTFRRITRPGNRLNKWMEKQSAQGGNRVAAGVGTVLDRRAAVKNFNADSTASNALRAADLKAAPASALTASKVAVSIADASTYFYKDFKNSQKKLLILGIRDTVAQNKQAYPDDIRRYIYAYPDSRLSKQDRDVIEGNVAKLYGFPWKADSNGDILVTVADDTFKALFDDGAEAKRFETVVLKNSKPLNPAQIKPIVLDLQMQDMADAAIAFTNKVNNSTEWVNEAGGMSNADSVGQRILNQLKPAEVMAKKLASTITVNGVQLKDLQEIMAYPTFEEPVYKYLLELSRDYILPNLDKIPNNAISLIGTNQSFVEAFLAGMNHEMARELLWREYPTDQRGSYFRQFWGVADNIQLAGETPQSKEAKKDIIPMHQWKSFLGNHRSKNAAGFLVLVIRGELLRKYPNTMIYAQRAKYNAAAPWNARQLTSTDTVNDTRFPIFKADIGDDVTLLGFELGIEEAKGMKVPVGVTNTTNYQPGWFFILKERPGQVQFGINDMDLQKPPAVPVVLSQLCWEHLVKLPADLKSYHLTFMSDPPVAIQQSPGQPQWNSNAADLAAILFRDPALFARHASEMLPA</sequence>